<dbReference type="RefSeq" id="WP_379032671.1">
    <property type="nucleotide sequence ID" value="NZ_JBHRXE010000050.1"/>
</dbReference>
<reference evidence="3" key="1">
    <citation type="journal article" date="2019" name="Int. J. Syst. Evol. Microbiol.">
        <title>The Global Catalogue of Microorganisms (GCM) 10K type strain sequencing project: providing services to taxonomists for standard genome sequencing and annotation.</title>
        <authorList>
            <consortium name="The Broad Institute Genomics Platform"/>
            <consortium name="The Broad Institute Genome Sequencing Center for Infectious Disease"/>
            <person name="Wu L."/>
            <person name="Ma J."/>
        </authorList>
    </citation>
    <scope>NUCLEOTIDE SEQUENCE [LARGE SCALE GENOMIC DNA]</scope>
    <source>
        <strain evidence="3">VKM B-3226</strain>
    </source>
</reference>
<dbReference type="Proteomes" id="UP001595596">
    <property type="component" value="Unassembled WGS sequence"/>
</dbReference>
<evidence type="ECO:0000256" key="1">
    <source>
        <dbReference type="SAM" id="MobiDB-lite"/>
    </source>
</evidence>
<sequence length="98" mass="10851">MTEYDEGLERTAANHQPMTPISYLRRTARIHPDHPAVIHGRQRHGYAGSGPIAAGWPRRCGAGGSAGGIRLNPERSRCSAAQQARRKAEKKRREVEEP</sequence>
<proteinExistence type="predicted"/>
<dbReference type="EMBL" id="JBHRXE010000050">
    <property type="protein sequence ID" value="MFC3571150.1"/>
    <property type="molecule type" value="Genomic_DNA"/>
</dbReference>
<keyword evidence="3" id="KW-1185">Reference proteome</keyword>
<name>A0ABV7S6T0_9RHOB</name>
<gene>
    <name evidence="2" type="ORF">ACFOMP_16955</name>
</gene>
<feature type="region of interest" description="Disordered" evidence="1">
    <location>
        <begin position="1"/>
        <end position="98"/>
    </location>
</feature>
<accession>A0ABV7S6T0</accession>
<evidence type="ECO:0000313" key="2">
    <source>
        <dbReference type="EMBL" id="MFC3571150.1"/>
    </source>
</evidence>
<evidence type="ECO:0000313" key="3">
    <source>
        <dbReference type="Proteomes" id="UP001595596"/>
    </source>
</evidence>
<organism evidence="2 3">
    <name type="scientific">Paracoccus simplex</name>
    <dbReference type="NCBI Taxonomy" id="2086346"/>
    <lineage>
        <taxon>Bacteria</taxon>
        <taxon>Pseudomonadati</taxon>
        <taxon>Pseudomonadota</taxon>
        <taxon>Alphaproteobacteria</taxon>
        <taxon>Rhodobacterales</taxon>
        <taxon>Paracoccaceae</taxon>
        <taxon>Paracoccus</taxon>
    </lineage>
</organism>
<comment type="caution">
    <text evidence="2">The sequence shown here is derived from an EMBL/GenBank/DDBJ whole genome shotgun (WGS) entry which is preliminary data.</text>
</comment>
<protein>
    <submittedName>
        <fullName evidence="2">Uncharacterized protein</fullName>
    </submittedName>
</protein>